<evidence type="ECO:0000256" key="3">
    <source>
        <dbReference type="SAM" id="Phobius"/>
    </source>
</evidence>
<keyword evidence="3" id="KW-1133">Transmembrane helix</keyword>
<dbReference type="OrthoDB" id="2021107at2759"/>
<sequence length="234" mass="26412">MRGLRVLGLRRQLLIGVRLSRPTRPFCTNSNNANKANTSANNATGVEKSERALDVYSQVNNLDFATATKILFSAPTKEHKFGIDFHLVQFFFALMPSLAIYLVAKYSRYRMRLLEEEKQKIRQKAEEVVKAEKAKEKALADKEMAYHPALLKLNDRLDKLEETIQDIVLKSIVKSTEDKEDSKKLVSETKPSSAPEPSSNEGNEKRPVLATDASPDTTERKEDGKSENRGDTKK</sequence>
<keyword evidence="3" id="KW-0472">Membrane</keyword>
<feature type="transmembrane region" description="Helical" evidence="3">
    <location>
        <begin position="85"/>
        <end position="104"/>
    </location>
</feature>
<evidence type="ECO:0000256" key="2">
    <source>
        <dbReference type="SAM" id="MobiDB-lite"/>
    </source>
</evidence>
<comment type="caution">
    <text evidence="4">The sequence shown here is derived from an EMBL/GenBank/DDBJ whole genome shotgun (WGS) entry which is preliminary data.</text>
</comment>
<accession>A0A7J7NVN4</accession>
<dbReference type="PANTHER" id="PTHR36339">
    <property type="entry name" value="F23A5.5"/>
    <property type="match status" value="1"/>
</dbReference>
<evidence type="ECO:0000256" key="1">
    <source>
        <dbReference type="SAM" id="Coils"/>
    </source>
</evidence>
<keyword evidence="1" id="KW-0175">Coiled coil</keyword>
<name>A0A7J7NVN4_9MAGN</name>
<feature type="compositionally biased region" description="Basic and acidic residues" evidence="2">
    <location>
        <begin position="217"/>
        <end position="234"/>
    </location>
</feature>
<organism evidence="4 5">
    <name type="scientific">Kingdonia uniflora</name>
    <dbReference type="NCBI Taxonomy" id="39325"/>
    <lineage>
        <taxon>Eukaryota</taxon>
        <taxon>Viridiplantae</taxon>
        <taxon>Streptophyta</taxon>
        <taxon>Embryophyta</taxon>
        <taxon>Tracheophyta</taxon>
        <taxon>Spermatophyta</taxon>
        <taxon>Magnoliopsida</taxon>
        <taxon>Ranunculales</taxon>
        <taxon>Circaeasteraceae</taxon>
        <taxon>Kingdonia</taxon>
    </lineage>
</organism>
<dbReference type="Proteomes" id="UP000541444">
    <property type="component" value="Unassembled WGS sequence"/>
</dbReference>
<keyword evidence="3" id="KW-0812">Transmembrane</keyword>
<feature type="region of interest" description="Disordered" evidence="2">
    <location>
        <begin position="178"/>
        <end position="234"/>
    </location>
</feature>
<reference evidence="4 5" key="1">
    <citation type="journal article" date="2020" name="IScience">
        <title>Genome Sequencing of the Endangered Kingdonia uniflora (Circaeasteraceae, Ranunculales) Reveals Potential Mechanisms of Evolutionary Specialization.</title>
        <authorList>
            <person name="Sun Y."/>
            <person name="Deng T."/>
            <person name="Zhang A."/>
            <person name="Moore M.J."/>
            <person name="Landis J.B."/>
            <person name="Lin N."/>
            <person name="Zhang H."/>
            <person name="Zhang X."/>
            <person name="Huang J."/>
            <person name="Zhang X."/>
            <person name="Sun H."/>
            <person name="Wang H."/>
        </authorList>
    </citation>
    <scope>NUCLEOTIDE SEQUENCE [LARGE SCALE GENOMIC DNA]</scope>
    <source>
        <strain evidence="4">TB1705</strain>
        <tissue evidence="4">Leaf</tissue>
    </source>
</reference>
<dbReference type="PANTHER" id="PTHR36339:SF2">
    <property type="entry name" value="F23A5.5"/>
    <property type="match status" value="1"/>
</dbReference>
<gene>
    <name evidence="4" type="ORF">GIB67_036904</name>
</gene>
<feature type="compositionally biased region" description="Basic and acidic residues" evidence="2">
    <location>
        <begin position="178"/>
        <end position="187"/>
    </location>
</feature>
<proteinExistence type="predicted"/>
<feature type="compositionally biased region" description="Polar residues" evidence="2">
    <location>
        <begin position="189"/>
        <end position="201"/>
    </location>
</feature>
<evidence type="ECO:0000313" key="4">
    <source>
        <dbReference type="EMBL" id="KAF6171236.1"/>
    </source>
</evidence>
<dbReference type="AlphaFoldDB" id="A0A7J7NVN4"/>
<feature type="coiled-coil region" evidence="1">
    <location>
        <begin position="111"/>
        <end position="170"/>
    </location>
</feature>
<protein>
    <submittedName>
        <fullName evidence="4">Uncharacterized protein</fullName>
    </submittedName>
</protein>
<keyword evidence="5" id="KW-1185">Reference proteome</keyword>
<evidence type="ECO:0000313" key="5">
    <source>
        <dbReference type="Proteomes" id="UP000541444"/>
    </source>
</evidence>
<dbReference type="EMBL" id="JACGCM010000510">
    <property type="protein sequence ID" value="KAF6171236.1"/>
    <property type="molecule type" value="Genomic_DNA"/>
</dbReference>